<dbReference type="Proteomes" id="UP000019486">
    <property type="component" value="Unassembled WGS sequence"/>
</dbReference>
<keyword evidence="3" id="KW-0786">Thiamine pyrophosphate</keyword>
<dbReference type="InterPro" id="IPR029061">
    <property type="entry name" value="THDP-binding"/>
</dbReference>
<gene>
    <name evidence="5" type="ORF">N825_01055</name>
</gene>
<dbReference type="PANTHER" id="PTHR47514">
    <property type="entry name" value="TRANSKETOLASE N-TERMINAL SECTION-RELATED"/>
    <property type="match status" value="1"/>
</dbReference>
<dbReference type="PANTHER" id="PTHR47514:SF1">
    <property type="entry name" value="TRANSKETOLASE N-TERMINAL SECTION-RELATED"/>
    <property type="match status" value="1"/>
</dbReference>
<evidence type="ECO:0000256" key="1">
    <source>
        <dbReference type="ARBA" id="ARBA00001964"/>
    </source>
</evidence>
<comment type="cofactor">
    <cofactor evidence="1">
        <name>thiamine diphosphate</name>
        <dbReference type="ChEBI" id="CHEBI:58937"/>
    </cofactor>
</comment>
<dbReference type="OrthoDB" id="8732661at2"/>
<proteinExistence type="inferred from homology"/>
<evidence type="ECO:0000259" key="4">
    <source>
        <dbReference type="Pfam" id="PF00456"/>
    </source>
</evidence>
<evidence type="ECO:0000313" key="6">
    <source>
        <dbReference type="Proteomes" id="UP000019486"/>
    </source>
</evidence>
<dbReference type="PATRIC" id="fig|1385369.3.peg.202"/>
<reference evidence="5 6" key="1">
    <citation type="submission" date="2013-08" db="EMBL/GenBank/DDBJ databases">
        <title>The genome sequence of Skermanella stibiiresistens.</title>
        <authorList>
            <person name="Zhu W."/>
            <person name="Wang G."/>
        </authorList>
    </citation>
    <scope>NUCLEOTIDE SEQUENCE [LARGE SCALE GENOMIC DNA]</scope>
    <source>
        <strain evidence="5 6">SB22</strain>
    </source>
</reference>
<protein>
    <submittedName>
        <fullName evidence="5">Transketolase</fullName>
    </submittedName>
</protein>
<comment type="caution">
    <text evidence="5">The sequence shown here is derived from an EMBL/GenBank/DDBJ whole genome shotgun (WGS) entry which is preliminary data.</text>
</comment>
<feature type="domain" description="Transketolase N-terminal" evidence="4">
    <location>
        <begin position="69"/>
        <end position="262"/>
    </location>
</feature>
<keyword evidence="6" id="KW-1185">Reference proteome</keyword>
<dbReference type="InterPro" id="IPR005474">
    <property type="entry name" value="Transketolase_N"/>
</dbReference>
<dbReference type="Gene3D" id="3.40.50.970">
    <property type="match status" value="1"/>
</dbReference>
<dbReference type="STRING" id="1385369.N825_01055"/>
<comment type="similarity">
    <text evidence="2">Belongs to the transketolase family.</text>
</comment>
<accession>W9HCT4</accession>
<dbReference type="AlphaFoldDB" id="W9HCT4"/>
<organism evidence="5 6">
    <name type="scientific">Skermanella stibiiresistens SB22</name>
    <dbReference type="NCBI Taxonomy" id="1385369"/>
    <lineage>
        <taxon>Bacteria</taxon>
        <taxon>Pseudomonadati</taxon>
        <taxon>Pseudomonadota</taxon>
        <taxon>Alphaproteobacteria</taxon>
        <taxon>Rhodospirillales</taxon>
        <taxon>Azospirillaceae</taxon>
        <taxon>Skermanella</taxon>
    </lineage>
</organism>
<dbReference type="Pfam" id="PF00456">
    <property type="entry name" value="Transketolase_N"/>
    <property type="match status" value="1"/>
</dbReference>
<evidence type="ECO:0000256" key="3">
    <source>
        <dbReference type="ARBA" id="ARBA00023052"/>
    </source>
</evidence>
<dbReference type="EMBL" id="AVFL01000001">
    <property type="protein sequence ID" value="EWY42517.1"/>
    <property type="molecule type" value="Genomic_DNA"/>
</dbReference>
<sequence>MLVSDTDTPTASVPPRDGRFDVAAARRRCLELRHRILDLSRNLAAMHIAPAFSCLEMVDAIYFGLMRRDRNGASSDTFILSKGHGCMAQYAVLERLGVLSSEDLELNCKPEGRLGGHPDYGTPGIEASTGSLGHGLAIGLGMAYADKLKREDRRVFVLVGDGEMQEGSVWEALMMAANLGLDNLVCLLDLNDFQGLGRTSETHPHFYPIVDKIAAFGWEVASVDGHDAGALVDAFQSRRGGVPFFVVGRTIKGRGVAFMENVPIWHYRSPDAEEYRIAKAGLREVGSGGGTAPGGGS</sequence>
<dbReference type="CDD" id="cd02012">
    <property type="entry name" value="TPP_TK"/>
    <property type="match status" value="1"/>
</dbReference>
<evidence type="ECO:0000313" key="5">
    <source>
        <dbReference type="EMBL" id="EWY42517.1"/>
    </source>
</evidence>
<dbReference type="SUPFAM" id="SSF52518">
    <property type="entry name" value="Thiamin diphosphate-binding fold (THDP-binding)"/>
    <property type="match status" value="1"/>
</dbReference>
<dbReference type="RefSeq" id="WP_051511354.1">
    <property type="nucleotide sequence ID" value="NZ_AVFL01000001.1"/>
</dbReference>
<name>W9HCT4_9PROT</name>
<evidence type="ECO:0000256" key="2">
    <source>
        <dbReference type="ARBA" id="ARBA00007131"/>
    </source>
</evidence>